<accession>A0AAV4C2B0</accession>
<dbReference type="EMBL" id="BLXT01005778">
    <property type="protein sequence ID" value="GFO26048.1"/>
    <property type="molecule type" value="Genomic_DNA"/>
</dbReference>
<organism evidence="1 2">
    <name type="scientific">Plakobranchus ocellatus</name>
    <dbReference type="NCBI Taxonomy" id="259542"/>
    <lineage>
        <taxon>Eukaryota</taxon>
        <taxon>Metazoa</taxon>
        <taxon>Spiralia</taxon>
        <taxon>Lophotrochozoa</taxon>
        <taxon>Mollusca</taxon>
        <taxon>Gastropoda</taxon>
        <taxon>Heterobranchia</taxon>
        <taxon>Euthyneura</taxon>
        <taxon>Panpulmonata</taxon>
        <taxon>Sacoglossa</taxon>
        <taxon>Placobranchoidea</taxon>
        <taxon>Plakobranchidae</taxon>
        <taxon>Plakobranchus</taxon>
    </lineage>
</organism>
<dbReference type="AlphaFoldDB" id="A0AAV4C2B0"/>
<protein>
    <submittedName>
        <fullName evidence="1">Uncharacterized protein</fullName>
    </submittedName>
</protein>
<sequence length="79" mass="8631">MCQSLNRFGRTIARPYLEVCEDGASLVPLLFPGRSSSLVMEGRRSPEPRVKTIPAQNLARVSLDNVASGVAAVVDDCRW</sequence>
<dbReference type="Proteomes" id="UP000735302">
    <property type="component" value="Unassembled WGS sequence"/>
</dbReference>
<keyword evidence="2" id="KW-1185">Reference proteome</keyword>
<gene>
    <name evidence="1" type="ORF">PoB_005255300</name>
</gene>
<evidence type="ECO:0000313" key="2">
    <source>
        <dbReference type="Proteomes" id="UP000735302"/>
    </source>
</evidence>
<evidence type="ECO:0000313" key="1">
    <source>
        <dbReference type="EMBL" id="GFO26048.1"/>
    </source>
</evidence>
<proteinExistence type="predicted"/>
<name>A0AAV4C2B0_9GAST</name>
<reference evidence="1 2" key="1">
    <citation type="journal article" date="2021" name="Elife">
        <title>Chloroplast acquisition without the gene transfer in kleptoplastic sea slugs, Plakobranchus ocellatus.</title>
        <authorList>
            <person name="Maeda T."/>
            <person name="Takahashi S."/>
            <person name="Yoshida T."/>
            <person name="Shimamura S."/>
            <person name="Takaki Y."/>
            <person name="Nagai Y."/>
            <person name="Toyoda A."/>
            <person name="Suzuki Y."/>
            <person name="Arimoto A."/>
            <person name="Ishii H."/>
            <person name="Satoh N."/>
            <person name="Nishiyama T."/>
            <person name="Hasebe M."/>
            <person name="Maruyama T."/>
            <person name="Minagawa J."/>
            <person name="Obokata J."/>
            <person name="Shigenobu S."/>
        </authorList>
    </citation>
    <scope>NUCLEOTIDE SEQUENCE [LARGE SCALE GENOMIC DNA]</scope>
</reference>
<comment type="caution">
    <text evidence="1">The sequence shown here is derived from an EMBL/GenBank/DDBJ whole genome shotgun (WGS) entry which is preliminary data.</text>
</comment>